<dbReference type="AlphaFoldDB" id="A0A089HWU7"/>
<keyword evidence="1" id="KW-0472">Membrane</keyword>
<dbReference type="EMBL" id="CP009289">
    <property type="protein sequence ID" value="AIQ15260.1"/>
    <property type="molecule type" value="Genomic_DNA"/>
</dbReference>
<geneLocation type="plasmid" evidence="3"/>
<feature type="transmembrane region" description="Helical" evidence="1">
    <location>
        <begin position="44"/>
        <end position="63"/>
    </location>
</feature>
<name>A0A089HWU7_PAEDU</name>
<accession>A0A089HWU7</accession>
<evidence type="ECO:0000313" key="2">
    <source>
        <dbReference type="EMBL" id="AIQ15260.1"/>
    </source>
</evidence>
<dbReference type="eggNOG" id="ENOG50307G7">
    <property type="taxonomic scope" value="Bacteria"/>
</dbReference>
<evidence type="ECO:0000313" key="3">
    <source>
        <dbReference type="Proteomes" id="UP000029409"/>
    </source>
</evidence>
<sequence length="70" mass="7904">MSTVSGDTYYSTDADRMYEITAVKVPMRNGDSFYLTNTMTLGDAIVASSVFLLLAFLVLKWLLNSVWRRS</sequence>
<keyword evidence="1" id="KW-1133">Transmembrane helix</keyword>
<protein>
    <submittedName>
        <fullName evidence="2">Uncharacterized protein</fullName>
    </submittedName>
</protein>
<dbReference type="KEGG" id="pdu:PDUR_27910"/>
<gene>
    <name evidence="2" type="ORF">PDUR_27910</name>
</gene>
<reference evidence="2 3" key="1">
    <citation type="submission" date="2014-08" db="EMBL/GenBank/DDBJ databases">
        <title>Comparative genomics of the Paenibacillus odorifer group.</title>
        <authorList>
            <person name="den Bakker H.C."/>
            <person name="Tsai Y.-C."/>
            <person name="Martin N."/>
            <person name="Korlach J."/>
            <person name="Wiedmann M."/>
        </authorList>
    </citation>
    <scope>NUCLEOTIDE SEQUENCE [LARGE SCALE GENOMIC DNA]</scope>
    <source>
        <strain evidence="2 3">DSM 1735</strain>
        <plasmid evidence="3">Plasmid</plasmid>
    </source>
</reference>
<keyword evidence="1" id="KW-0812">Transmembrane</keyword>
<proteinExistence type="predicted"/>
<organism evidence="2 3">
    <name type="scientific">Paenibacillus durus</name>
    <name type="common">Paenibacillus azotofixans</name>
    <dbReference type="NCBI Taxonomy" id="44251"/>
    <lineage>
        <taxon>Bacteria</taxon>
        <taxon>Bacillati</taxon>
        <taxon>Bacillota</taxon>
        <taxon>Bacilli</taxon>
        <taxon>Bacillales</taxon>
        <taxon>Paenibacillaceae</taxon>
        <taxon>Paenibacillus</taxon>
    </lineage>
</organism>
<dbReference type="Proteomes" id="UP000029409">
    <property type="component" value="Plasmid unnamed"/>
</dbReference>
<keyword evidence="3" id="KW-1185">Reference proteome</keyword>
<evidence type="ECO:0000256" key="1">
    <source>
        <dbReference type="SAM" id="Phobius"/>
    </source>
</evidence>
<keyword evidence="2" id="KW-0614">Plasmid</keyword>